<evidence type="ECO:0000256" key="4">
    <source>
        <dbReference type="HAMAP-Rule" id="MF_01082"/>
    </source>
</evidence>
<proteinExistence type="inferred from homology"/>
<dbReference type="InterPro" id="IPR042214">
    <property type="entry name" value="TruD_catalytic"/>
</dbReference>
<dbReference type="PANTHER" id="PTHR47811">
    <property type="entry name" value="TRNA PSEUDOURIDINE SYNTHASE D"/>
    <property type="match status" value="1"/>
</dbReference>
<feature type="domain" description="TRUD" evidence="5">
    <location>
        <begin position="166"/>
        <end position="314"/>
    </location>
</feature>
<comment type="caution">
    <text evidence="6">The sequence shown here is derived from an EMBL/GenBank/DDBJ whole genome shotgun (WGS) entry which is preliminary data.</text>
</comment>
<comment type="function">
    <text evidence="4">Responsible for synthesis of pseudouridine from uracil-13 in transfer RNAs.</text>
</comment>
<dbReference type="PROSITE" id="PS01268">
    <property type="entry name" value="UPF0024"/>
    <property type="match status" value="1"/>
</dbReference>
<protein>
    <recommendedName>
        <fullName evidence="4">tRNA pseudouridine synthase D</fullName>
        <ecNumber evidence="4">5.4.99.27</ecNumber>
    </recommendedName>
    <alternativeName>
        <fullName evidence="4">tRNA pseudouridine(13) synthase</fullName>
    </alternativeName>
    <alternativeName>
        <fullName evidence="4">tRNA pseudouridylate synthase D</fullName>
    </alternativeName>
    <alternativeName>
        <fullName evidence="4">tRNA-uridine isomerase D</fullName>
    </alternativeName>
</protein>
<evidence type="ECO:0000259" key="5">
    <source>
        <dbReference type="PROSITE" id="PS50984"/>
    </source>
</evidence>
<keyword evidence="7" id="KW-1185">Reference proteome</keyword>
<dbReference type="InterPro" id="IPR001656">
    <property type="entry name" value="PsdUridine_synth_TruD"/>
</dbReference>
<dbReference type="InterPro" id="IPR020103">
    <property type="entry name" value="PsdUridine_synth_cat_dom_sf"/>
</dbReference>
<dbReference type="HOGENOM" id="CLU_005281_4_0_6"/>
<dbReference type="Proteomes" id="UP000019205">
    <property type="component" value="Chromosome"/>
</dbReference>
<dbReference type="GO" id="GO:0160150">
    <property type="term" value="F:tRNA pseudouridine(13) synthase activity"/>
    <property type="evidence" value="ECO:0007669"/>
    <property type="project" value="UniProtKB-EC"/>
</dbReference>
<keyword evidence="3 4" id="KW-0413">Isomerase</keyword>
<evidence type="ECO:0000256" key="1">
    <source>
        <dbReference type="ARBA" id="ARBA00007953"/>
    </source>
</evidence>
<dbReference type="PANTHER" id="PTHR47811:SF1">
    <property type="entry name" value="TRNA PSEUDOURIDINE SYNTHASE D"/>
    <property type="match status" value="1"/>
</dbReference>
<dbReference type="RefSeq" id="WP_008292889.1">
    <property type="nucleotide sequence ID" value="NZ_CM002299.1"/>
</dbReference>
<dbReference type="Gene3D" id="3.30.2350.20">
    <property type="entry name" value="TruD, catalytic domain"/>
    <property type="match status" value="1"/>
</dbReference>
<dbReference type="OrthoDB" id="1550679at2"/>
<gene>
    <name evidence="4" type="primary">truD</name>
    <name evidence="6" type="ORF">KT71_02447</name>
</gene>
<dbReference type="GO" id="GO:0003723">
    <property type="term" value="F:RNA binding"/>
    <property type="evidence" value="ECO:0007669"/>
    <property type="project" value="InterPro"/>
</dbReference>
<dbReference type="Gene3D" id="3.30.2340.10">
    <property type="entry name" value="TruD, insertion domain"/>
    <property type="match status" value="1"/>
</dbReference>
<dbReference type="HAMAP" id="MF_01082">
    <property type="entry name" value="TruD"/>
    <property type="match status" value="1"/>
</dbReference>
<dbReference type="STRING" id="314285.KT71_02447"/>
<dbReference type="AlphaFoldDB" id="A4A701"/>
<dbReference type="InterPro" id="IPR020119">
    <property type="entry name" value="PsdUridine_synth_TruD_CS"/>
</dbReference>
<organism evidence="6 7">
    <name type="scientific">Congregibacter litoralis KT71</name>
    <dbReference type="NCBI Taxonomy" id="314285"/>
    <lineage>
        <taxon>Bacteria</taxon>
        <taxon>Pseudomonadati</taxon>
        <taxon>Pseudomonadota</taxon>
        <taxon>Gammaproteobacteria</taxon>
        <taxon>Cellvibrionales</taxon>
        <taxon>Halieaceae</taxon>
        <taxon>Congregibacter</taxon>
    </lineage>
</organism>
<comment type="similarity">
    <text evidence="1 4">Belongs to the pseudouridine synthase TruD family.</text>
</comment>
<feature type="active site" description="Nucleophile" evidence="4">
    <location>
        <position position="91"/>
    </location>
</feature>
<name>A4A701_9GAMM</name>
<dbReference type="eggNOG" id="COG0585">
    <property type="taxonomic scope" value="Bacteria"/>
</dbReference>
<dbReference type="SUPFAM" id="SSF55120">
    <property type="entry name" value="Pseudouridine synthase"/>
    <property type="match status" value="1"/>
</dbReference>
<dbReference type="InterPro" id="IPR011760">
    <property type="entry name" value="PsdUridine_synth_TruD_insert"/>
</dbReference>
<reference evidence="6 7" key="2">
    <citation type="journal article" date="2009" name="PLoS ONE">
        <title>The photosynthetic apparatus and its regulation in the aerobic gammaproteobacterium Congregibacter litoralis gen. nov., sp. nov.</title>
        <authorList>
            <person name="Spring S."/>
            <person name="Lunsdorf H."/>
            <person name="Fuchs B.M."/>
            <person name="Tindall B.J."/>
        </authorList>
    </citation>
    <scope>NUCLEOTIDE SEQUENCE [LARGE SCALE GENOMIC DNA]</scope>
    <source>
        <strain evidence="6">KT71</strain>
    </source>
</reference>
<reference evidence="6 7" key="1">
    <citation type="journal article" date="2007" name="Proc. Natl. Acad. Sci. U.S.A.">
        <title>Characterization of a marine gammaproteobacterium capable of aerobic anoxygenic photosynthesis.</title>
        <authorList>
            <person name="Fuchs B.M."/>
            <person name="Spring S."/>
            <person name="Teeling H."/>
            <person name="Quast C."/>
            <person name="Wulf J."/>
            <person name="Schattenhofer M."/>
            <person name="Yan S."/>
            <person name="Ferriera S."/>
            <person name="Johnson J."/>
            <person name="Glockner F.O."/>
            <person name="Amann R."/>
        </authorList>
    </citation>
    <scope>NUCLEOTIDE SEQUENCE [LARGE SCALE GENOMIC DNA]</scope>
    <source>
        <strain evidence="6">KT71</strain>
    </source>
</reference>
<comment type="catalytic activity">
    <reaction evidence="4">
        <text>uridine(13) in tRNA = pseudouridine(13) in tRNA</text>
        <dbReference type="Rhea" id="RHEA:42540"/>
        <dbReference type="Rhea" id="RHEA-COMP:10105"/>
        <dbReference type="Rhea" id="RHEA-COMP:10106"/>
        <dbReference type="ChEBI" id="CHEBI:65314"/>
        <dbReference type="ChEBI" id="CHEBI:65315"/>
        <dbReference type="EC" id="5.4.99.27"/>
    </reaction>
</comment>
<dbReference type="InterPro" id="IPR043165">
    <property type="entry name" value="TruD_insert_sf"/>
</dbReference>
<evidence type="ECO:0000313" key="7">
    <source>
        <dbReference type="Proteomes" id="UP000019205"/>
    </source>
</evidence>
<evidence type="ECO:0000256" key="2">
    <source>
        <dbReference type="ARBA" id="ARBA00022694"/>
    </source>
</evidence>
<sequence length="339" mass="38486">MAALSATTKAAPITLPDWPRAHGSPLFSAQLRSIPQDFEVTEHLGWEFSDDGEHDYLWIEKIGVNTEWVARQLALYAEVPAKDVGYAGLKDRHAVTRQWFSVPRWNTPTWESLDIPGARLIDCQRHRRKLRRGAHRGNNFRIVLRLTTTIDRDAVERRLATIRDSGVPNYFGEQRFGHKVGNLQLANDWARGKRLPRHKRSLAISTVRSFVFNEVLAARVEAGTWNHLVAGDQAKLDGTESVFEVSEIDEDLRHRCDTMDVHPAGRLPGEGSNIEPELWQTALTKRRVEEGTRSLRLPIRDLRQEFNEDSLILSFTLDRGAFATAVIREVCDVVTAPDS</sequence>
<accession>A4A701</accession>
<dbReference type="Pfam" id="PF01142">
    <property type="entry name" value="TruD"/>
    <property type="match status" value="2"/>
</dbReference>
<evidence type="ECO:0000313" key="6">
    <source>
        <dbReference type="EMBL" id="EAQ98070.1"/>
    </source>
</evidence>
<dbReference type="GO" id="GO:0031119">
    <property type="term" value="P:tRNA pseudouridine synthesis"/>
    <property type="evidence" value="ECO:0007669"/>
    <property type="project" value="UniProtKB-UniRule"/>
</dbReference>
<dbReference type="EC" id="5.4.99.27" evidence="4"/>
<dbReference type="PROSITE" id="PS50984">
    <property type="entry name" value="TRUD"/>
    <property type="match status" value="1"/>
</dbReference>
<dbReference type="InterPro" id="IPR050170">
    <property type="entry name" value="TruD_pseudoU_synthase"/>
</dbReference>
<dbReference type="EMBL" id="AAOA02000002">
    <property type="protein sequence ID" value="EAQ98070.1"/>
    <property type="molecule type" value="Genomic_DNA"/>
</dbReference>
<evidence type="ECO:0000256" key="3">
    <source>
        <dbReference type="ARBA" id="ARBA00023235"/>
    </source>
</evidence>
<keyword evidence="2 4" id="KW-0819">tRNA processing</keyword>
<dbReference type="GO" id="GO:0005829">
    <property type="term" value="C:cytosol"/>
    <property type="evidence" value="ECO:0007669"/>
    <property type="project" value="TreeGrafter"/>
</dbReference>